<sequence>MHIIPRRFKKVDHRSAHNYPTCLAHICLSGISGWCLSRTLALEVYPVAVVTFGFMLVHGIVGVFRFGHPNLVVYLRSVYVITFNANRIMPVALLTTQLYQRVNNSLWAIIQVSSTGIPILDVIFTPGGHDTVKFLILLGNIMSLMYFGFMADNYWALGLALLCVINCFVIDKLAENFSVPLIDLFTVGLCFFNIFAFNSLIELKVDQEYDF</sequence>
<dbReference type="EnsemblMetazoa" id="PPAI004570-RA">
    <property type="protein sequence ID" value="PPAI004570-PA"/>
    <property type="gene ID" value="PPAI004570"/>
</dbReference>
<protein>
    <submittedName>
        <fullName evidence="1">Uncharacterized protein</fullName>
    </submittedName>
</protein>
<proteinExistence type="predicted"/>
<dbReference type="InterPro" id="IPR032007">
    <property type="entry name" value="DUF4791"/>
</dbReference>
<dbReference type="VEuPathDB" id="VectorBase:PPAI004570"/>
<dbReference type="EMBL" id="AJVK01004434">
    <property type="status" value="NOT_ANNOTATED_CDS"/>
    <property type="molecule type" value="Genomic_DNA"/>
</dbReference>
<evidence type="ECO:0000313" key="2">
    <source>
        <dbReference type="Proteomes" id="UP000092462"/>
    </source>
</evidence>
<dbReference type="VEuPathDB" id="VectorBase:PPAPM1_004257"/>
<dbReference type="Proteomes" id="UP000092462">
    <property type="component" value="Unassembled WGS sequence"/>
</dbReference>
<dbReference type="Pfam" id="PF16039">
    <property type="entry name" value="DUF4791"/>
    <property type="match status" value="1"/>
</dbReference>
<organism evidence="1 2">
    <name type="scientific">Phlebotomus papatasi</name>
    <name type="common">Sandfly</name>
    <dbReference type="NCBI Taxonomy" id="29031"/>
    <lineage>
        <taxon>Eukaryota</taxon>
        <taxon>Metazoa</taxon>
        <taxon>Ecdysozoa</taxon>
        <taxon>Arthropoda</taxon>
        <taxon>Hexapoda</taxon>
        <taxon>Insecta</taxon>
        <taxon>Pterygota</taxon>
        <taxon>Neoptera</taxon>
        <taxon>Endopterygota</taxon>
        <taxon>Diptera</taxon>
        <taxon>Nematocera</taxon>
        <taxon>Psychodoidea</taxon>
        <taxon>Psychodidae</taxon>
        <taxon>Phlebotomus</taxon>
        <taxon>Phlebotomus</taxon>
    </lineage>
</organism>
<evidence type="ECO:0000313" key="1">
    <source>
        <dbReference type="EnsemblMetazoa" id="PPAI004570-PA"/>
    </source>
</evidence>
<accession>A0A1B0DA65</accession>
<reference evidence="1" key="1">
    <citation type="submission" date="2022-08" db="UniProtKB">
        <authorList>
            <consortium name="EnsemblMetazoa"/>
        </authorList>
    </citation>
    <scope>IDENTIFICATION</scope>
    <source>
        <strain evidence="1">Israel</strain>
    </source>
</reference>
<name>A0A1B0DA65_PHLPP</name>
<dbReference type="AlphaFoldDB" id="A0A1B0DA65"/>
<keyword evidence="2" id="KW-1185">Reference proteome</keyword>